<dbReference type="Gene3D" id="3.40.50.1100">
    <property type="match status" value="2"/>
</dbReference>
<comment type="caution">
    <text evidence="6">The sequence shown here is derived from an EMBL/GenBank/DDBJ whole genome shotgun (WGS) entry which is preliminary data.</text>
</comment>
<reference evidence="7" key="1">
    <citation type="submission" date="2017-09" db="EMBL/GenBank/DDBJ databases">
        <title>Metaegenomics of thermophilic ammonia-oxidizing enrichment culture.</title>
        <authorList>
            <person name="Kato S."/>
            <person name="Suzuki K."/>
        </authorList>
    </citation>
    <scope>NUCLEOTIDE SEQUENCE [LARGE SCALE GENOMIC DNA]</scope>
</reference>
<evidence type="ECO:0000313" key="7">
    <source>
        <dbReference type="Proteomes" id="UP000236173"/>
    </source>
</evidence>
<dbReference type="AlphaFoldDB" id="A0A2H5XDZ0"/>
<dbReference type="GO" id="GO:0003941">
    <property type="term" value="F:L-serine ammonia-lyase activity"/>
    <property type="evidence" value="ECO:0007669"/>
    <property type="project" value="TreeGrafter"/>
</dbReference>
<accession>A0A2H5XDZ0</accession>
<comment type="cofactor">
    <cofactor evidence="1">
        <name>pyridoxal 5'-phosphate</name>
        <dbReference type="ChEBI" id="CHEBI:597326"/>
    </cofactor>
</comment>
<dbReference type="CDD" id="cd01562">
    <property type="entry name" value="Thr-dehyd"/>
    <property type="match status" value="1"/>
</dbReference>
<dbReference type="FunFam" id="3.40.50.1100:FF:000005">
    <property type="entry name" value="Threonine dehydratase catabolic"/>
    <property type="match status" value="1"/>
</dbReference>
<dbReference type="GO" id="GO:0006565">
    <property type="term" value="P:L-serine catabolic process"/>
    <property type="evidence" value="ECO:0007669"/>
    <property type="project" value="TreeGrafter"/>
</dbReference>
<dbReference type="InterPro" id="IPR001926">
    <property type="entry name" value="TrpB-like_PALP"/>
</dbReference>
<evidence type="ECO:0000256" key="4">
    <source>
        <dbReference type="ARBA" id="ARBA00023239"/>
    </source>
</evidence>
<dbReference type="PANTHER" id="PTHR48078:SF6">
    <property type="entry name" value="L-THREONINE DEHYDRATASE CATABOLIC TDCB"/>
    <property type="match status" value="1"/>
</dbReference>
<dbReference type="InterPro" id="IPR050147">
    <property type="entry name" value="Ser/Thr_Dehydratase"/>
</dbReference>
<keyword evidence="4 6" id="KW-0456">Lyase</keyword>
<organism evidence="6 7">
    <name type="scientific">Candidatus Fervidibacter japonicus</name>
    <dbReference type="NCBI Taxonomy" id="2035412"/>
    <lineage>
        <taxon>Bacteria</taxon>
        <taxon>Candidatus Fervidibacterota</taxon>
        <taxon>Candidatus Fervidibacter</taxon>
    </lineage>
</organism>
<comment type="similarity">
    <text evidence="2">Belongs to the serine/threonine dehydratase family.</text>
</comment>
<dbReference type="EC" id="4.3.1.19" evidence="6"/>
<name>A0A2H5XDZ0_9BACT</name>
<dbReference type="GO" id="GO:0006567">
    <property type="term" value="P:L-threonine catabolic process"/>
    <property type="evidence" value="ECO:0007669"/>
    <property type="project" value="TreeGrafter"/>
</dbReference>
<evidence type="ECO:0000259" key="5">
    <source>
        <dbReference type="Pfam" id="PF00291"/>
    </source>
</evidence>
<dbReference type="EMBL" id="BEHT01000025">
    <property type="protein sequence ID" value="GBC99357.1"/>
    <property type="molecule type" value="Genomic_DNA"/>
</dbReference>
<dbReference type="Pfam" id="PF00291">
    <property type="entry name" value="PALP"/>
    <property type="match status" value="1"/>
</dbReference>
<keyword evidence="3" id="KW-0663">Pyridoxal phosphate</keyword>
<gene>
    <name evidence="6" type="primary">tdcB</name>
    <name evidence="6" type="ORF">HRbin17_01879</name>
</gene>
<evidence type="ECO:0000256" key="2">
    <source>
        <dbReference type="ARBA" id="ARBA00010869"/>
    </source>
</evidence>
<feature type="domain" description="Tryptophan synthase beta chain-like PALP" evidence="5">
    <location>
        <begin position="28"/>
        <end position="319"/>
    </location>
</feature>
<dbReference type="GO" id="GO:0004794">
    <property type="term" value="F:threonine deaminase activity"/>
    <property type="evidence" value="ECO:0007669"/>
    <property type="project" value="UniProtKB-EC"/>
</dbReference>
<protein>
    <submittedName>
        <fullName evidence="6">L-threonine ammonia-lyase</fullName>
        <ecNumber evidence="6">4.3.1.19</ecNumber>
    </submittedName>
</protein>
<sequence>MAEKAELAFKTVAGSVSWRMVQQARQWVRQHLRRTPLVECPELCALTGLRVLLKLENLQLTGAFKVRGGLVKLLSVPEAVRRRGVVCASTGNHGKGIAWLARQFGLSAWVVVPEGTPKIKTEAVEALGARLIRFGDTYTQAEAFAKALAAERDLLFAPSFDDPWVIAAQATVAWEILEDAPEVDVIIVPVGGGALLAGSLITARHLKPSLRVCGVEAAGAPALSVSLRAGEPVTLPSVQTRAEGIAVARPGAIPFAIIRQLLVEPVAVVTDEEMTEGVRLLARHAKVVAELAGAASLAALCAGKFDLPTDAVVACVISGGNIDLAVLRDILS</sequence>
<dbReference type="SUPFAM" id="SSF53686">
    <property type="entry name" value="Tryptophan synthase beta subunit-like PLP-dependent enzymes"/>
    <property type="match status" value="1"/>
</dbReference>
<proteinExistence type="inferred from homology"/>
<evidence type="ECO:0000313" key="6">
    <source>
        <dbReference type="EMBL" id="GBC99357.1"/>
    </source>
</evidence>
<dbReference type="PANTHER" id="PTHR48078">
    <property type="entry name" value="THREONINE DEHYDRATASE, MITOCHONDRIAL-RELATED"/>
    <property type="match status" value="1"/>
</dbReference>
<dbReference type="InterPro" id="IPR036052">
    <property type="entry name" value="TrpB-like_PALP_sf"/>
</dbReference>
<dbReference type="GO" id="GO:0009097">
    <property type="term" value="P:isoleucine biosynthetic process"/>
    <property type="evidence" value="ECO:0007669"/>
    <property type="project" value="TreeGrafter"/>
</dbReference>
<dbReference type="Proteomes" id="UP000236173">
    <property type="component" value="Unassembled WGS sequence"/>
</dbReference>
<evidence type="ECO:0000256" key="3">
    <source>
        <dbReference type="ARBA" id="ARBA00022898"/>
    </source>
</evidence>
<evidence type="ECO:0000256" key="1">
    <source>
        <dbReference type="ARBA" id="ARBA00001933"/>
    </source>
</evidence>